<comment type="caution">
    <text evidence="2">The sequence shown here is derived from an EMBL/GenBank/DDBJ whole genome shotgun (WGS) entry which is preliminary data.</text>
</comment>
<dbReference type="GO" id="GO:0008270">
    <property type="term" value="F:zinc ion binding"/>
    <property type="evidence" value="ECO:0007669"/>
    <property type="project" value="InterPro"/>
</dbReference>
<reference evidence="3" key="1">
    <citation type="journal article" date="2017" name="Proc. Natl. Acad. Sci. U.S.A.">
        <title>Simulation of Deepwater Horizon oil plume reveals substrate specialization within a complex community of hydrocarbon degraders.</title>
        <authorList>
            <person name="Hu P."/>
            <person name="Dubinsky E.A."/>
            <person name="Probst A.J."/>
            <person name="Wang J."/>
            <person name="Sieber C.M.K."/>
            <person name="Tom L.M."/>
            <person name="Gardinali P."/>
            <person name="Banfield J.F."/>
            <person name="Atlas R.M."/>
            <person name="Andersen G.L."/>
        </authorList>
    </citation>
    <scope>NUCLEOTIDE SEQUENCE [LARGE SCALE GENOMIC DNA]</scope>
</reference>
<evidence type="ECO:0000313" key="2">
    <source>
        <dbReference type="EMBL" id="OUS40494.1"/>
    </source>
</evidence>
<feature type="domain" description="HNH nuclease" evidence="1">
    <location>
        <begin position="74"/>
        <end position="125"/>
    </location>
</feature>
<dbReference type="Pfam" id="PF01844">
    <property type="entry name" value="HNH"/>
    <property type="match status" value="1"/>
</dbReference>
<dbReference type="SMART" id="SM00507">
    <property type="entry name" value="HNHc"/>
    <property type="match status" value="1"/>
</dbReference>
<protein>
    <recommendedName>
        <fullName evidence="1">HNH nuclease domain-containing protein</fullName>
    </recommendedName>
</protein>
<proteinExistence type="predicted"/>
<dbReference type="AlphaFoldDB" id="A0A1Y5HX53"/>
<gene>
    <name evidence="2" type="ORF">A9R00_05755</name>
</gene>
<evidence type="ECO:0000313" key="3">
    <source>
        <dbReference type="Proteomes" id="UP000227088"/>
    </source>
</evidence>
<dbReference type="GO" id="GO:0004519">
    <property type="term" value="F:endonuclease activity"/>
    <property type="evidence" value="ECO:0007669"/>
    <property type="project" value="InterPro"/>
</dbReference>
<dbReference type="GO" id="GO:0003676">
    <property type="term" value="F:nucleic acid binding"/>
    <property type="evidence" value="ECO:0007669"/>
    <property type="project" value="InterPro"/>
</dbReference>
<accession>A0A1Y5HX53</accession>
<dbReference type="EMBL" id="MABE01000327">
    <property type="protein sequence ID" value="OUS40494.1"/>
    <property type="molecule type" value="Genomic_DNA"/>
</dbReference>
<dbReference type="InterPro" id="IPR003615">
    <property type="entry name" value="HNH_nuc"/>
</dbReference>
<sequence>MPSLSSLKAAERCQLVLHVNDTKNADSNVNLDGRWLLPDAARRLACDAGLLVVKEDGAGNVLDIGRKSRVIPTAMSRALEIRDGGCQFPGCCESRYVEGHHIKHWADGGETKLDNLVTLCRYHHRELHRGTFFLSLKPQSIHSKRGEVVRFAERLCFSTVDRYFDSPFSRSKDFVIAANPAKFTCACCDFSELEKTLNEEVSEPITEKKAVTKWLGDRMDLSMAVDGLLYARCGE</sequence>
<evidence type="ECO:0000259" key="1">
    <source>
        <dbReference type="SMART" id="SM00507"/>
    </source>
</evidence>
<organism evidence="2 3">
    <name type="scientific">Oleispira antarctica</name>
    <dbReference type="NCBI Taxonomy" id="188908"/>
    <lineage>
        <taxon>Bacteria</taxon>
        <taxon>Pseudomonadati</taxon>
        <taxon>Pseudomonadota</taxon>
        <taxon>Gammaproteobacteria</taxon>
        <taxon>Oceanospirillales</taxon>
        <taxon>Oceanospirillaceae</taxon>
        <taxon>Oleispira</taxon>
    </lineage>
</organism>
<dbReference type="CDD" id="cd00085">
    <property type="entry name" value="HNHc"/>
    <property type="match status" value="1"/>
</dbReference>
<name>A0A1Y5HX53_OLEAN</name>
<dbReference type="Proteomes" id="UP000227088">
    <property type="component" value="Unassembled WGS sequence"/>
</dbReference>
<dbReference type="Gene3D" id="1.10.30.50">
    <property type="match status" value="1"/>
</dbReference>
<dbReference type="InterPro" id="IPR002711">
    <property type="entry name" value="HNH"/>
</dbReference>